<feature type="transmembrane region" description="Helical" evidence="4">
    <location>
        <begin position="389"/>
        <end position="410"/>
    </location>
</feature>
<sequence length="445" mass="48032">MIISMRVTEVPRIVKSTVLAAGLGTMLDYYDFLLAANAAGTVWLSLYFEPAFKVPGIALSLAMVTYAIAYVIRPLGAFIFGHIGDRVGRRFTLVLTLVLAFASMVMMGLTPTYSQIGVYSIIILLVSRLILGVGFGGEWGGGATWISEVMLANGYGDLEGFWGGVFQVFATAGIALASLAFSLASLLTPHQFFYSWGWRILFLIGAAVILVAAVIRHRLIESPLFMDLIKRGGVLRYPALEVFRREWVKVLLLAFAWFYITAVTVVAVLPYSVTYVTRVLGLRTLMGMQANSFILLSYAVSLLTGGVASTLISGLLSDKHNPLIILVIGSAATGIMSILFYPLLATGNPVIMLTAFEAYMVSEYMGFGSLPKLFTLLFPTMYRYSGSGLAYQLGGLLTGLASGLILPIIISTLGYSAWYAVSALMVSISLVSLASSLVLLRVTSK</sequence>
<keyword evidence="4" id="KW-0472">Membrane</keyword>
<dbReference type="HOGENOM" id="CLU_001265_39_5_2"/>
<feature type="transmembrane region" description="Helical" evidence="4">
    <location>
        <begin position="416"/>
        <end position="440"/>
    </location>
</feature>
<name>A8MAN6_CALMQ</name>
<evidence type="ECO:0000256" key="1">
    <source>
        <dbReference type="ARBA" id="ARBA00004651"/>
    </source>
</evidence>
<evidence type="ECO:0000313" key="6">
    <source>
        <dbReference type="EMBL" id="ABW01072.1"/>
    </source>
</evidence>
<feature type="transmembrane region" description="Helical" evidence="4">
    <location>
        <begin position="293"/>
        <end position="316"/>
    </location>
</feature>
<keyword evidence="4" id="KW-1133">Transmembrane helix</keyword>
<feature type="transmembrane region" description="Helical" evidence="4">
    <location>
        <begin position="116"/>
        <end position="139"/>
    </location>
</feature>
<comment type="subcellular location">
    <subcellularLocation>
        <location evidence="1">Cell membrane</location>
        <topology evidence="1">Multi-pass membrane protein</topology>
    </subcellularLocation>
</comment>
<feature type="transmembrane region" description="Helical" evidence="4">
    <location>
        <begin position="54"/>
        <end position="79"/>
    </location>
</feature>
<evidence type="ECO:0000259" key="5">
    <source>
        <dbReference type="PROSITE" id="PS50850"/>
    </source>
</evidence>
<evidence type="ECO:0000256" key="3">
    <source>
        <dbReference type="ARBA" id="ARBA00022475"/>
    </source>
</evidence>
<dbReference type="GO" id="GO:0022857">
    <property type="term" value="F:transmembrane transporter activity"/>
    <property type="evidence" value="ECO:0007669"/>
    <property type="project" value="InterPro"/>
</dbReference>
<reference evidence="6 7" key="1">
    <citation type="submission" date="2007-10" db="EMBL/GenBank/DDBJ databases">
        <title>Complete sequence of Caldivirga maquilingensis IC-167.</title>
        <authorList>
            <consortium name="US DOE Joint Genome Institute"/>
            <person name="Copeland A."/>
            <person name="Lucas S."/>
            <person name="Lapidus A."/>
            <person name="Barry K."/>
            <person name="Glavina del Rio T."/>
            <person name="Dalin E."/>
            <person name="Tice H."/>
            <person name="Pitluck S."/>
            <person name="Saunders E."/>
            <person name="Brettin T."/>
            <person name="Bruce D."/>
            <person name="Detter J.C."/>
            <person name="Han C."/>
            <person name="Schmutz J."/>
            <person name="Larimer F."/>
            <person name="Land M."/>
            <person name="Hauser L."/>
            <person name="Kyrpides N."/>
            <person name="Ivanova N."/>
            <person name="Biddle J.F."/>
            <person name="Zhang Z."/>
            <person name="Fitz-Gibbon S.T."/>
            <person name="Lowe T.M."/>
            <person name="Saltikov C."/>
            <person name="House C.H."/>
            <person name="Richardson P."/>
        </authorList>
    </citation>
    <scope>NUCLEOTIDE SEQUENCE [LARGE SCALE GENOMIC DNA]</scope>
    <source>
        <strain evidence="7">ATCC 700844 / DSM 13496 / JCM 10307 / IC-167</strain>
    </source>
</reference>
<dbReference type="eggNOG" id="arCOG02693">
    <property type="taxonomic scope" value="Archaea"/>
</dbReference>
<evidence type="ECO:0000256" key="4">
    <source>
        <dbReference type="SAM" id="Phobius"/>
    </source>
</evidence>
<organism evidence="6 7">
    <name type="scientific">Caldivirga maquilingensis (strain ATCC 700844 / DSM 13496 / JCM 10307 / IC-167)</name>
    <dbReference type="NCBI Taxonomy" id="397948"/>
    <lineage>
        <taxon>Archaea</taxon>
        <taxon>Thermoproteota</taxon>
        <taxon>Thermoprotei</taxon>
        <taxon>Thermoproteales</taxon>
        <taxon>Thermoproteaceae</taxon>
        <taxon>Caldivirga</taxon>
    </lineage>
</organism>
<feature type="transmembrane region" description="Helical" evidence="4">
    <location>
        <begin position="250"/>
        <end position="273"/>
    </location>
</feature>
<proteinExistence type="predicted"/>
<keyword evidence="4" id="KW-0812">Transmembrane</keyword>
<feature type="transmembrane region" description="Helical" evidence="4">
    <location>
        <begin position="196"/>
        <end position="215"/>
    </location>
</feature>
<keyword evidence="3" id="KW-1003">Cell membrane</keyword>
<dbReference type="PROSITE" id="PS50850">
    <property type="entry name" value="MFS"/>
    <property type="match status" value="1"/>
</dbReference>
<dbReference type="GO" id="GO:0005886">
    <property type="term" value="C:plasma membrane"/>
    <property type="evidence" value="ECO:0007669"/>
    <property type="project" value="UniProtKB-SubCell"/>
</dbReference>
<keyword evidence="2" id="KW-0813">Transport</keyword>
<dbReference type="KEGG" id="cma:Cmaq_0223"/>
<keyword evidence="7" id="KW-1185">Reference proteome</keyword>
<dbReference type="AlphaFoldDB" id="A8MAN6"/>
<dbReference type="SUPFAM" id="SSF103473">
    <property type="entry name" value="MFS general substrate transporter"/>
    <property type="match status" value="1"/>
</dbReference>
<protein>
    <submittedName>
        <fullName evidence="6">Major facilitator superfamily MFS_1</fullName>
    </submittedName>
</protein>
<feature type="transmembrane region" description="Helical" evidence="4">
    <location>
        <begin position="160"/>
        <end position="184"/>
    </location>
</feature>
<dbReference type="InterPro" id="IPR011701">
    <property type="entry name" value="MFS"/>
</dbReference>
<feature type="transmembrane region" description="Helical" evidence="4">
    <location>
        <begin position="323"/>
        <end position="344"/>
    </location>
</feature>
<feature type="transmembrane region" description="Helical" evidence="4">
    <location>
        <begin position="364"/>
        <end position="382"/>
    </location>
</feature>
<gene>
    <name evidence="6" type="ordered locus">Cmaq_0223</name>
</gene>
<dbReference type="Pfam" id="PF07690">
    <property type="entry name" value="MFS_1"/>
    <property type="match status" value="1"/>
</dbReference>
<evidence type="ECO:0000313" key="7">
    <source>
        <dbReference type="Proteomes" id="UP000001137"/>
    </source>
</evidence>
<dbReference type="STRING" id="397948.Cmaq_0223"/>
<feature type="transmembrane region" description="Helical" evidence="4">
    <location>
        <begin position="91"/>
        <end position="110"/>
    </location>
</feature>
<dbReference type="EMBL" id="CP000852">
    <property type="protein sequence ID" value="ABW01072.1"/>
    <property type="molecule type" value="Genomic_DNA"/>
</dbReference>
<dbReference type="Proteomes" id="UP000001137">
    <property type="component" value="Chromosome"/>
</dbReference>
<dbReference type="InterPro" id="IPR020846">
    <property type="entry name" value="MFS_dom"/>
</dbReference>
<accession>A8MAN6</accession>
<dbReference type="Gene3D" id="1.20.1250.20">
    <property type="entry name" value="MFS general substrate transporter like domains"/>
    <property type="match status" value="2"/>
</dbReference>
<feature type="domain" description="Major facilitator superfamily (MFS) profile" evidence="5">
    <location>
        <begin position="17"/>
        <end position="445"/>
    </location>
</feature>
<feature type="transmembrane region" description="Helical" evidence="4">
    <location>
        <begin position="29"/>
        <end position="48"/>
    </location>
</feature>
<dbReference type="InterPro" id="IPR036259">
    <property type="entry name" value="MFS_trans_sf"/>
</dbReference>
<dbReference type="PANTHER" id="PTHR43045:SF1">
    <property type="entry name" value="SHIKIMATE TRANSPORTER"/>
    <property type="match status" value="1"/>
</dbReference>
<dbReference type="PANTHER" id="PTHR43045">
    <property type="entry name" value="SHIKIMATE TRANSPORTER"/>
    <property type="match status" value="1"/>
</dbReference>
<evidence type="ECO:0000256" key="2">
    <source>
        <dbReference type="ARBA" id="ARBA00022448"/>
    </source>
</evidence>